<dbReference type="PANTHER" id="PTHR11113:SF14">
    <property type="entry name" value="N-ACETYLGLUCOSAMINE-6-PHOSPHATE DEACETYLASE"/>
    <property type="match status" value="1"/>
</dbReference>
<reference evidence="13 14" key="1">
    <citation type="submission" date="2014-02" db="EMBL/GenBank/DDBJ databases">
        <title>Draft genome sequence of Lysinibacillus odysseyi NBRC 100172.</title>
        <authorList>
            <person name="Zhang F."/>
            <person name="Wang G."/>
            <person name="Zhang L."/>
        </authorList>
    </citation>
    <scope>NUCLEOTIDE SEQUENCE [LARGE SCALE GENOMIC DNA]</scope>
    <source>
        <strain evidence="13 14">NBRC 100172</strain>
    </source>
</reference>
<dbReference type="AlphaFoldDB" id="A0A0A3JD92"/>
<evidence type="ECO:0000256" key="2">
    <source>
        <dbReference type="ARBA" id="ARBA00011899"/>
    </source>
</evidence>
<evidence type="ECO:0000256" key="10">
    <source>
        <dbReference type="PIRSR" id="PIRSR038994-1"/>
    </source>
</evidence>
<dbReference type="InterPro" id="IPR032466">
    <property type="entry name" value="Metal_Hydrolase"/>
</dbReference>
<sequence>MAIIIQNIEIWNAHEEPKKSTLFIEDQFFVEEAQNSDSEIIQGDSLIAMPGFVDLHIHGAMGGDVMDATQEALKAIAEALVTEGTTAFLATTMTQSEHKIEKALQNAANFRSNYSQMIGIHLEGPFVNRLRAGAQPEQYIQQPNIQLFKKWHEVSKRKIKYITIAPELVTDNFIEELRSLDVIVSAGHTDATSEELRTAQQKGVQSVTHLYNQMKPFHHREIGAIGEALLNDELYCEIIADFVHSSKEAVQFALKTKGADRVFLITDAMRAKGLEKGIYDLGGQQVNVDHDARLGDGTLAGSILKMNVAVKNVSSLCSPQELVKISSYNANRLLKREGYGVIAPRYFADLVLLDKNFNVKYTIINGEIVYSAND</sequence>
<dbReference type="GO" id="GO:0006046">
    <property type="term" value="P:N-acetylglucosamine catabolic process"/>
    <property type="evidence" value="ECO:0007669"/>
    <property type="project" value="TreeGrafter"/>
</dbReference>
<dbReference type="Gene3D" id="3.20.20.140">
    <property type="entry name" value="Metal-dependent hydrolases"/>
    <property type="match status" value="1"/>
</dbReference>
<evidence type="ECO:0000256" key="7">
    <source>
        <dbReference type="ARBA" id="ARBA00047647"/>
    </source>
</evidence>
<dbReference type="InterPro" id="IPR006680">
    <property type="entry name" value="Amidohydro-rel"/>
</dbReference>
<evidence type="ECO:0000256" key="11">
    <source>
        <dbReference type="PIRSR" id="PIRSR038994-3"/>
    </source>
</evidence>
<comment type="cofactor">
    <cofactor evidence="11">
        <name>a divalent metal cation</name>
        <dbReference type="ChEBI" id="CHEBI:60240"/>
    </cofactor>
    <text evidence="11">Binds 1 divalent metal cation per subunit.</text>
</comment>
<evidence type="ECO:0000313" key="14">
    <source>
        <dbReference type="Proteomes" id="UP000030437"/>
    </source>
</evidence>
<feature type="binding site" evidence="11">
    <location>
        <position position="188"/>
    </location>
    <ligand>
        <name>Zn(2+)</name>
        <dbReference type="ChEBI" id="CHEBI:29105"/>
    </ligand>
</feature>
<proteinExistence type="inferred from homology"/>
<evidence type="ECO:0000259" key="12">
    <source>
        <dbReference type="Pfam" id="PF01979"/>
    </source>
</evidence>
<evidence type="ECO:0000256" key="1">
    <source>
        <dbReference type="ARBA" id="ARBA00010716"/>
    </source>
</evidence>
<keyword evidence="6 9" id="KW-0119">Carbohydrate metabolism</keyword>
<dbReference type="CDD" id="cd00854">
    <property type="entry name" value="NagA"/>
    <property type="match status" value="1"/>
</dbReference>
<dbReference type="STRING" id="1220589.CD32_11140"/>
<dbReference type="SUPFAM" id="SSF51338">
    <property type="entry name" value="Composite domain of metallo-dependent hydrolases"/>
    <property type="match status" value="1"/>
</dbReference>
<keyword evidence="4 11" id="KW-0479">Metal-binding</keyword>
<evidence type="ECO:0000256" key="4">
    <source>
        <dbReference type="ARBA" id="ARBA00022723"/>
    </source>
</evidence>
<dbReference type="SUPFAM" id="SSF51556">
    <property type="entry name" value="Metallo-dependent hydrolases"/>
    <property type="match status" value="1"/>
</dbReference>
<dbReference type="NCBIfam" id="TIGR00221">
    <property type="entry name" value="nagA"/>
    <property type="match status" value="1"/>
</dbReference>
<dbReference type="Pfam" id="PF01979">
    <property type="entry name" value="Amidohydro_1"/>
    <property type="match status" value="1"/>
</dbReference>
<feature type="binding site" evidence="11">
    <location>
        <position position="209"/>
    </location>
    <ligand>
        <name>Zn(2+)</name>
        <dbReference type="ChEBI" id="CHEBI:29105"/>
    </ligand>
</feature>
<comment type="caution">
    <text evidence="13">The sequence shown here is derived from an EMBL/GenBank/DDBJ whole genome shotgun (WGS) entry which is preliminary data.</text>
</comment>
<feature type="binding site" evidence="11">
    <location>
        <position position="123"/>
    </location>
    <ligand>
        <name>Zn(2+)</name>
        <dbReference type="ChEBI" id="CHEBI:29105"/>
    </ligand>
</feature>
<accession>A0A0A3JD92</accession>
<dbReference type="Gene3D" id="2.30.40.10">
    <property type="entry name" value="Urease, subunit C, domain 1"/>
    <property type="match status" value="1"/>
</dbReference>
<keyword evidence="14" id="KW-1185">Reference proteome</keyword>
<gene>
    <name evidence="13" type="ORF">CD32_11140</name>
</gene>
<comment type="similarity">
    <text evidence="1 9">Belongs to the metallo-dependent hydrolases superfamily. NagA family.</text>
</comment>
<keyword evidence="5 9" id="KW-0378">Hydrolase</keyword>
<dbReference type="InterPro" id="IPR011059">
    <property type="entry name" value="Metal-dep_hydrolase_composite"/>
</dbReference>
<feature type="domain" description="Amidohydrolase-related" evidence="12">
    <location>
        <begin position="47"/>
        <end position="369"/>
    </location>
</feature>
<comment type="pathway">
    <text evidence="8">Amino-sugar metabolism; N-acetylneuraminate degradation; D-fructose 6-phosphate from N-acetylneuraminate: step 4/5.</text>
</comment>
<evidence type="ECO:0000256" key="3">
    <source>
        <dbReference type="ARBA" id="ARBA00018029"/>
    </source>
</evidence>
<dbReference type="GO" id="GO:0046872">
    <property type="term" value="F:metal ion binding"/>
    <property type="evidence" value="ECO:0007669"/>
    <property type="project" value="UniProtKB-KW"/>
</dbReference>
<evidence type="ECO:0000256" key="5">
    <source>
        <dbReference type="ARBA" id="ARBA00022801"/>
    </source>
</evidence>
<evidence type="ECO:0000256" key="6">
    <source>
        <dbReference type="ARBA" id="ARBA00023277"/>
    </source>
</evidence>
<dbReference type="PIRSF" id="PIRSF038994">
    <property type="entry name" value="NagA"/>
    <property type="match status" value="1"/>
</dbReference>
<dbReference type="GO" id="GO:0008448">
    <property type="term" value="F:N-acetylglucosamine-6-phosphate deacetylase activity"/>
    <property type="evidence" value="ECO:0007669"/>
    <property type="project" value="UniProtKB-EC"/>
</dbReference>
<feature type="active site" description="Proton donor/acceptor" evidence="10">
    <location>
        <position position="267"/>
    </location>
</feature>
<dbReference type="OrthoDB" id="9776488at2"/>
<dbReference type="eggNOG" id="COG1820">
    <property type="taxonomic scope" value="Bacteria"/>
</dbReference>
<dbReference type="Proteomes" id="UP000030437">
    <property type="component" value="Unassembled WGS sequence"/>
</dbReference>
<dbReference type="PANTHER" id="PTHR11113">
    <property type="entry name" value="N-ACETYLGLUCOSAMINE-6-PHOSPHATE DEACETYLASE"/>
    <property type="match status" value="1"/>
</dbReference>
<dbReference type="EMBL" id="JPVP01000055">
    <property type="protein sequence ID" value="KGR85002.1"/>
    <property type="molecule type" value="Genomic_DNA"/>
</dbReference>
<dbReference type="FunFam" id="3.20.20.140:FF:000004">
    <property type="entry name" value="N-acetylglucosamine-6-phosphate deacetylase"/>
    <property type="match status" value="1"/>
</dbReference>
<comment type="catalytic activity">
    <reaction evidence="7">
        <text>N-acetyl-D-glucosamine 6-phosphate + H2O = D-glucosamine 6-phosphate + acetate</text>
        <dbReference type="Rhea" id="RHEA:22936"/>
        <dbReference type="ChEBI" id="CHEBI:15377"/>
        <dbReference type="ChEBI" id="CHEBI:30089"/>
        <dbReference type="ChEBI" id="CHEBI:57513"/>
        <dbReference type="ChEBI" id="CHEBI:58725"/>
        <dbReference type="EC" id="3.5.1.25"/>
    </reaction>
</comment>
<dbReference type="EC" id="3.5.1.25" evidence="2"/>
<evidence type="ECO:0000256" key="8">
    <source>
        <dbReference type="ARBA" id="ARBA00060590"/>
    </source>
</evidence>
<protein>
    <recommendedName>
        <fullName evidence="3">N-acetylglucosamine-6-phosphate deacetylase</fullName>
        <ecNumber evidence="2">3.5.1.25</ecNumber>
    </recommendedName>
</protein>
<organism evidence="13 14">
    <name type="scientific">Lysinibacillus odysseyi 34hs-1 = NBRC 100172</name>
    <dbReference type="NCBI Taxonomy" id="1220589"/>
    <lineage>
        <taxon>Bacteria</taxon>
        <taxon>Bacillati</taxon>
        <taxon>Bacillota</taxon>
        <taxon>Bacilli</taxon>
        <taxon>Bacillales</taxon>
        <taxon>Bacillaceae</taxon>
        <taxon>Lysinibacillus</taxon>
    </lineage>
</organism>
<evidence type="ECO:0000313" key="13">
    <source>
        <dbReference type="EMBL" id="KGR85002.1"/>
    </source>
</evidence>
<evidence type="ECO:0000256" key="9">
    <source>
        <dbReference type="PIRNR" id="PIRNR038994"/>
    </source>
</evidence>
<dbReference type="RefSeq" id="WP_036154537.1">
    <property type="nucleotide sequence ID" value="NZ_AVCX01000006.1"/>
</dbReference>
<name>A0A0A3JD92_9BACI</name>
<dbReference type="InterPro" id="IPR003764">
    <property type="entry name" value="GlcNAc_6-P_deAcase"/>
</dbReference>